<organism evidence="6 7">
    <name type="scientific">Puccinia coronata f. sp. avenae</name>
    <dbReference type="NCBI Taxonomy" id="200324"/>
    <lineage>
        <taxon>Eukaryota</taxon>
        <taxon>Fungi</taxon>
        <taxon>Dikarya</taxon>
        <taxon>Basidiomycota</taxon>
        <taxon>Pucciniomycotina</taxon>
        <taxon>Pucciniomycetes</taxon>
        <taxon>Pucciniales</taxon>
        <taxon>Pucciniaceae</taxon>
        <taxon>Puccinia</taxon>
    </lineage>
</organism>
<evidence type="ECO:0000256" key="3">
    <source>
        <dbReference type="ARBA" id="ARBA00023135"/>
    </source>
</evidence>
<evidence type="ECO:0000256" key="5">
    <source>
        <dbReference type="SAM" id="MobiDB-lite"/>
    </source>
</evidence>
<evidence type="ECO:0000256" key="1">
    <source>
        <dbReference type="ARBA" id="ARBA00004496"/>
    </source>
</evidence>
<proteinExistence type="predicted"/>
<comment type="subcellular location">
    <subcellularLocation>
        <location evidence="1">Cytoplasm</location>
    </subcellularLocation>
</comment>
<dbReference type="AlphaFoldDB" id="A0A2N5SF86"/>
<dbReference type="InterPro" id="IPR036521">
    <property type="entry name" value="SRP19-like_sf"/>
</dbReference>
<gene>
    <name evidence="6" type="ORF">PCANC_15634</name>
</gene>
<dbReference type="GO" id="GO:0006617">
    <property type="term" value="P:SRP-dependent cotranslational protein targeting to membrane, signal sequence recognition"/>
    <property type="evidence" value="ECO:0007669"/>
    <property type="project" value="TreeGrafter"/>
</dbReference>
<dbReference type="GO" id="GO:0005786">
    <property type="term" value="C:signal recognition particle, endoplasmic reticulum targeting"/>
    <property type="evidence" value="ECO:0007669"/>
    <property type="project" value="UniProtKB-KW"/>
</dbReference>
<keyword evidence="2" id="KW-0963">Cytoplasm</keyword>
<feature type="region of interest" description="Disordered" evidence="5">
    <location>
        <begin position="24"/>
        <end position="52"/>
    </location>
</feature>
<feature type="compositionally biased region" description="Basic and acidic residues" evidence="5">
    <location>
        <begin position="245"/>
        <end position="262"/>
    </location>
</feature>
<dbReference type="OrthoDB" id="2527451at2759"/>
<dbReference type="FunFam" id="3.30.56.30:FF:000010">
    <property type="entry name" value="Signal recognition particle sec65 subunit"/>
    <property type="match status" value="1"/>
</dbReference>
<evidence type="ECO:0000256" key="2">
    <source>
        <dbReference type="ARBA" id="ARBA00022490"/>
    </source>
</evidence>
<dbReference type="InterPro" id="IPR002778">
    <property type="entry name" value="Signal_recog_particle_SRP19"/>
</dbReference>
<sequence length="278" mass="30739">MSRIYELSADDVDDFDFPLEASTSTAATNHTGGNWPKGTTSQSSMNPLADGLPTNNIPGLSAMLAEMMGTGMPPNQPTRKAADVSKTKKWETIYPRYLDAKVPYKTGARRVALKYSLRWPLAQLIQHACTQIGLPCQLEIDKVHPADWQNPGRVKIQIKRNQKPIDPAIPNKYVLLCKIGTFLRPLESIRLKLPEVTEKDRSSTRTPLPHINLRLPYNSPAISHGFLDMAEAESQKSPPQSDPAIPKDDNPKAIKPSADSKAKSKPAVVSKNKKKTKK</sequence>
<evidence type="ECO:0008006" key="8">
    <source>
        <dbReference type="Google" id="ProtNLM"/>
    </source>
</evidence>
<reference evidence="6 7" key="1">
    <citation type="submission" date="2017-11" db="EMBL/GenBank/DDBJ databases">
        <title>De novo assembly and phasing of dikaryotic genomes from two isolates of Puccinia coronata f. sp. avenae, the causal agent of oat crown rust.</title>
        <authorList>
            <person name="Miller M.E."/>
            <person name="Zhang Y."/>
            <person name="Omidvar V."/>
            <person name="Sperschneider J."/>
            <person name="Schwessinger B."/>
            <person name="Raley C."/>
            <person name="Palmer J.M."/>
            <person name="Garnica D."/>
            <person name="Upadhyaya N."/>
            <person name="Rathjen J."/>
            <person name="Taylor J.M."/>
            <person name="Park R.F."/>
            <person name="Dodds P.N."/>
            <person name="Hirsch C.D."/>
            <person name="Kianian S.F."/>
            <person name="Figueroa M."/>
        </authorList>
    </citation>
    <scope>NUCLEOTIDE SEQUENCE [LARGE SCALE GENOMIC DNA]</scope>
    <source>
        <strain evidence="6">12NC29</strain>
    </source>
</reference>
<feature type="compositionally biased region" description="Polar residues" evidence="5">
    <location>
        <begin position="24"/>
        <end position="46"/>
    </location>
</feature>
<protein>
    <recommendedName>
        <fullName evidence="8">Signal recognition particle SRP19 subunit</fullName>
    </recommendedName>
</protein>
<comment type="caution">
    <text evidence="6">The sequence shown here is derived from an EMBL/GenBank/DDBJ whole genome shotgun (WGS) entry which is preliminary data.</text>
</comment>
<keyword evidence="7" id="KW-1185">Reference proteome</keyword>
<name>A0A2N5SF86_9BASI</name>
<dbReference type="Gene3D" id="3.30.56.30">
    <property type="entry name" value="Signal recognition particle, SRP19-like subunit"/>
    <property type="match status" value="1"/>
</dbReference>
<dbReference type="EMBL" id="PGCJ01001001">
    <property type="protein sequence ID" value="PLW11906.1"/>
    <property type="molecule type" value="Genomic_DNA"/>
</dbReference>
<evidence type="ECO:0000313" key="7">
    <source>
        <dbReference type="Proteomes" id="UP000235388"/>
    </source>
</evidence>
<evidence type="ECO:0000256" key="4">
    <source>
        <dbReference type="ARBA" id="ARBA00023274"/>
    </source>
</evidence>
<evidence type="ECO:0000313" key="6">
    <source>
        <dbReference type="EMBL" id="PLW11906.1"/>
    </source>
</evidence>
<dbReference type="PANTHER" id="PTHR17453">
    <property type="entry name" value="SIGNAL RECOGNITION PARTICLE 19 KD PROTEIN"/>
    <property type="match status" value="1"/>
</dbReference>
<feature type="region of interest" description="Disordered" evidence="5">
    <location>
        <begin position="230"/>
        <end position="278"/>
    </location>
</feature>
<dbReference type="PANTHER" id="PTHR17453:SF0">
    <property type="entry name" value="SIGNAL RECOGNITION PARTICLE 19 KDA PROTEIN"/>
    <property type="match status" value="1"/>
</dbReference>
<dbReference type="Proteomes" id="UP000235388">
    <property type="component" value="Unassembled WGS sequence"/>
</dbReference>
<dbReference type="STRING" id="200324.A0A2N5SF86"/>
<accession>A0A2N5SF86</accession>
<keyword evidence="3" id="KW-0733">Signal recognition particle</keyword>
<dbReference type="Pfam" id="PF01922">
    <property type="entry name" value="SRP19"/>
    <property type="match status" value="1"/>
</dbReference>
<dbReference type="GO" id="GO:0008312">
    <property type="term" value="F:7S RNA binding"/>
    <property type="evidence" value="ECO:0007669"/>
    <property type="project" value="InterPro"/>
</dbReference>
<keyword evidence="4" id="KW-0687">Ribonucleoprotein</keyword>
<dbReference type="SUPFAM" id="SSF69695">
    <property type="entry name" value="SRP19"/>
    <property type="match status" value="1"/>
</dbReference>